<keyword evidence="2" id="KW-0614">Plasmid</keyword>
<sequence>MIISDVEKFVFVHNPKVGGMTFRTALMPFDTRENFFFEWKEVGDLKKTLDLAHITPFQLNRFFPDVFASIESYYKFGFSRNPYSRFMSAISQHLKLCTPYIRNAVLSNEDLFYGIASEFALTSLKQDIIDQDVRMVHFRKQSNFFYYSGKIWVNDVFKLENLHEVKEESIGKYLGNSIDNPINQTSGYGGAYDITRLTRDAIRALNEFYGVDFNNFKYEKLS</sequence>
<reference evidence="1 3" key="1">
    <citation type="submission" date="2017-01" db="EMBL/GenBank/DDBJ databases">
        <authorList>
            <person name="Varghese N."/>
            <person name="Submissions S."/>
        </authorList>
    </citation>
    <scope>NUCLEOTIDE SEQUENCE [LARGE SCALE GENOMIC DNA]</scope>
    <source>
        <strain evidence="1 3">DSM 18447</strain>
    </source>
</reference>
<gene>
    <name evidence="2" type="ORF">JHX88_21785</name>
    <name evidence="1" type="ORF">SAMN05421772_1358</name>
</gene>
<reference evidence="2 4" key="2">
    <citation type="submission" date="2021-01" db="EMBL/GenBank/DDBJ databases">
        <title>Biogeographic distribution of Paracoccus.</title>
        <authorList>
            <person name="Hollensteiner J."/>
            <person name="Leineberger J."/>
            <person name="Brinkhoff T."/>
            <person name="Daniel R."/>
        </authorList>
    </citation>
    <scope>NUCLEOTIDE SEQUENCE [LARGE SCALE GENOMIC DNA]</scope>
    <source>
        <strain evidence="2 4">DSM 18447</strain>
        <plasmid evidence="2 4">p242883</plasmid>
    </source>
</reference>
<dbReference type="RefSeq" id="WP_076529132.1">
    <property type="nucleotide sequence ID" value="NZ_CP067141.1"/>
</dbReference>
<dbReference type="Proteomes" id="UP001215549">
    <property type="component" value="Plasmid p242883"/>
</dbReference>
<proteinExistence type="predicted"/>
<accession>A0AA45W8P4</accession>
<evidence type="ECO:0000313" key="1">
    <source>
        <dbReference type="EMBL" id="SIT18279.1"/>
    </source>
</evidence>
<protein>
    <submittedName>
        <fullName evidence="2">Sulfotransferase family 2 domain-containing protein</fullName>
    </submittedName>
    <submittedName>
        <fullName evidence="1">Sulfotransferase family protein</fullName>
    </submittedName>
</protein>
<evidence type="ECO:0000313" key="2">
    <source>
        <dbReference type="EMBL" id="WCR05495.1"/>
    </source>
</evidence>
<dbReference type="Pfam" id="PF03567">
    <property type="entry name" value="Sulfotransfer_2"/>
    <property type="match status" value="1"/>
</dbReference>
<dbReference type="InterPro" id="IPR005331">
    <property type="entry name" value="Sulfotransferase"/>
</dbReference>
<dbReference type="Proteomes" id="UP000186216">
    <property type="component" value="Unassembled WGS sequence"/>
</dbReference>
<dbReference type="AlphaFoldDB" id="A0AA45W8P4"/>
<keyword evidence="4" id="KW-1185">Reference proteome</keyword>
<dbReference type="GO" id="GO:0008146">
    <property type="term" value="F:sulfotransferase activity"/>
    <property type="evidence" value="ECO:0007669"/>
    <property type="project" value="InterPro"/>
</dbReference>
<dbReference type="GO" id="GO:0016020">
    <property type="term" value="C:membrane"/>
    <property type="evidence" value="ECO:0007669"/>
    <property type="project" value="InterPro"/>
</dbReference>
<name>A0AA45W8P4_9RHOB</name>
<organism evidence="1 3">
    <name type="scientific">Paracoccus saliphilus</name>
    <dbReference type="NCBI Taxonomy" id="405559"/>
    <lineage>
        <taxon>Bacteria</taxon>
        <taxon>Pseudomonadati</taxon>
        <taxon>Pseudomonadota</taxon>
        <taxon>Alphaproteobacteria</taxon>
        <taxon>Rhodobacterales</taxon>
        <taxon>Paracoccaceae</taxon>
        <taxon>Paracoccus</taxon>
    </lineage>
</organism>
<geneLocation type="plasmid" evidence="2 4">
    <name>p242883</name>
</geneLocation>
<evidence type="ECO:0000313" key="4">
    <source>
        <dbReference type="Proteomes" id="UP001215549"/>
    </source>
</evidence>
<dbReference type="EMBL" id="CP067141">
    <property type="protein sequence ID" value="WCR05495.1"/>
    <property type="molecule type" value="Genomic_DNA"/>
</dbReference>
<dbReference type="EMBL" id="FTOU01000035">
    <property type="protein sequence ID" value="SIT18279.1"/>
    <property type="molecule type" value="Genomic_DNA"/>
</dbReference>
<evidence type="ECO:0000313" key="3">
    <source>
        <dbReference type="Proteomes" id="UP000186216"/>
    </source>
</evidence>